<comment type="caution">
    <text evidence="1">The sequence shown here is derived from an EMBL/GenBank/DDBJ whole genome shotgun (WGS) entry which is preliminary data.</text>
</comment>
<evidence type="ECO:0000313" key="2">
    <source>
        <dbReference type="Proteomes" id="UP001642260"/>
    </source>
</evidence>
<gene>
    <name evidence="1" type="ORF">ERUC_LOCUS31482</name>
</gene>
<proteinExistence type="predicted"/>
<accession>A0ABC8L899</accession>
<dbReference type="Proteomes" id="UP001642260">
    <property type="component" value="Unassembled WGS sequence"/>
</dbReference>
<keyword evidence="2" id="KW-1185">Reference proteome</keyword>
<organism evidence="1 2">
    <name type="scientific">Eruca vesicaria subsp. sativa</name>
    <name type="common">Garden rocket</name>
    <name type="synonym">Eruca sativa</name>
    <dbReference type="NCBI Taxonomy" id="29727"/>
    <lineage>
        <taxon>Eukaryota</taxon>
        <taxon>Viridiplantae</taxon>
        <taxon>Streptophyta</taxon>
        <taxon>Embryophyta</taxon>
        <taxon>Tracheophyta</taxon>
        <taxon>Spermatophyta</taxon>
        <taxon>Magnoliopsida</taxon>
        <taxon>eudicotyledons</taxon>
        <taxon>Gunneridae</taxon>
        <taxon>Pentapetalae</taxon>
        <taxon>rosids</taxon>
        <taxon>malvids</taxon>
        <taxon>Brassicales</taxon>
        <taxon>Brassicaceae</taxon>
        <taxon>Brassiceae</taxon>
        <taxon>Eruca</taxon>
    </lineage>
</organism>
<protein>
    <submittedName>
        <fullName evidence="1">Uncharacterized protein</fullName>
    </submittedName>
</protein>
<reference evidence="1 2" key="1">
    <citation type="submission" date="2022-03" db="EMBL/GenBank/DDBJ databases">
        <authorList>
            <person name="Macdonald S."/>
            <person name="Ahmed S."/>
            <person name="Newling K."/>
        </authorList>
    </citation>
    <scope>NUCLEOTIDE SEQUENCE [LARGE SCALE GENOMIC DNA]</scope>
</reference>
<sequence>MNYNRDCLSQNETEGKTVAITTRTYLQGIKLRDILRWCGTFFFVCGVDNAKGTDIMKPVEAEFYHTLFYLKSRGYSVLLASPDKEVASQSILRSVDSIWLSTSLLEQGNLDELSNICITNFDYKIHPKIWRYVFKHSFGDGEIKD</sequence>
<name>A0ABC8L899_ERUVS</name>
<dbReference type="AlphaFoldDB" id="A0ABC8L899"/>
<dbReference type="EMBL" id="CAKOAT010427376">
    <property type="protein sequence ID" value="CAH8371171.1"/>
    <property type="molecule type" value="Genomic_DNA"/>
</dbReference>
<evidence type="ECO:0000313" key="1">
    <source>
        <dbReference type="EMBL" id="CAH8371171.1"/>
    </source>
</evidence>